<dbReference type="RefSeq" id="WP_193865914.1">
    <property type="nucleotide sequence ID" value="NZ_JADEYR010000007.1"/>
</dbReference>
<keyword evidence="1 2" id="KW-0378">Hydrolase</keyword>
<dbReference type="HAMAP" id="MF_01940">
    <property type="entry name" value="RNA_CPDase"/>
    <property type="match status" value="1"/>
</dbReference>
<comment type="function">
    <text evidence="2">Hydrolyzes RNA 2',3'-cyclic phosphodiester to an RNA 2'-phosphomonoester.</text>
</comment>
<gene>
    <name evidence="4" type="ORF">IOE58_08195</name>
</gene>
<dbReference type="Gene3D" id="3.90.1140.10">
    <property type="entry name" value="Cyclic phosphodiesterase"/>
    <property type="match status" value="1"/>
</dbReference>
<dbReference type="GO" id="GO:0016874">
    <property type="term" value="F:ligase activity"/>
    <property type="evidence" value="ECO:0007669"/>
    <property type="project" value="UniProtKB-KW"/>
</dbReference>
<dbReference type="Pfam" id="PF02834">
    <property type="entry name" value="LigT_PEase"/>
    <property type="match status" value="1"/>
</dbReference>
<feature type="active site" description="Proton acceptor" evidence="2">
    <location>
        <position position="118"/>
    </location>
</feature>
<dbReference type="Proteomes" id="UP000644727">
    <property type="component" value="Unassembled WGS sequence"/>
</dbReference>
<accession>A0ABR9W146</accession>
<evidence type="ECO:0000256" key="2">
    <source>
        <dbReference type="HAMAP-Rule" id="MF_01940"/>
    </source>
</evidence>
<feature type="active site" description="Proton donor" evidence="2">
    <location>
        <position position="41"/>
    </location>
</feature>
<keyword evidence="4" id="KW-0436">Ligase</keyword>
<dbReference type="PANTHER" id="PTHR35561">
    <property type="entry name" value="RNA 2',3'-CYCLIC PHOSPHODIESTERASE"/>
    <property type="match status" value="1"/>
</dbReference>
<dbReference type="EMBL" id="JADEYR010000007">
    <property type="protein sequence ID" value="MBE9404165.1"/>
    <property type="molecule type" value="Genomic_DNA"/>
</dbReference>
<dbReference type="InterPro" id="IPR004175">
    <property type="entry name" value="RNA_CPDase"/>
</dbReference>
<dbReference type="InterPro" id="IPR009097">
    <property type="entry name" value="Cyclic_Pdiesterase"/>
</dbReference>
<evidence type="ECO:0000313" key="5">
    <source>
        <dbReference type="Proteomes" id="UP000644727"/>
    </source>
</evidence>
<evidence type="ECO:0000256" key="1">
    <source>
        <dbReference type="ARBA" id="ARBA00022801"/>
    </source>
</evidence>
<evidence type="ECO:0000259" key="3">
    <source>
        <dbReference type="Pfam" id="PF02834"/>
    </source>
</evidence>
<evidence type="ECO:0000313" key="4">
    <source>
        <dbReference type="EMBL" id="MBE9404165.1"/>
    </source>
</evidence>
<dbReference type="PANTHER" id="PTHR35561:SF1">
    <property type="entry name" value="RNA 2',3'-CYCLIC PHOSPHODIESTERASE"/>
    <property type="match status" value="1"/>
</dbReference>
<dbReference type="SUPFAM" id="SSF55144">
    <property type="entry name" value="LigT-like"/>
    <property type="match status" value="1"/>
</dbReference>
<protein>
    <recommendedName>
        <fullName evidence="2">RNA 2',3'-cyclic phosphodiesterase</fullName>
        <shortName evidence="2">RNA 2',3'-CPDase</shortName>
        <ecNumber evidence="2">3.1.4.58</ecNumber>
    </recommendedName>
</protein>
<organism evidence="4 5">
    <name type="scientific">Brachybacterium epidermidis</name>
    <dbReference type="NCBI Taxonomy" id="2781983"/>
    <lineage>
        <taxon>Bacteria</taxon>
        <taxon>Bacillati</taxon>
        <taxon>Actinomycetota</taxon>
        <taxon>Actinomycetes</taxon>
        <taxon>Micrococcales</taxon>
        <taxon>Dermabacteraceae</taxon>
        <taxon>Brachybacterium</taxon>
    </lineage>
</organism>
<feature type="short sequence motif" description="HXTX 1" evidence="2">
    <location>
        <begin position="41"/>
        <end position="44"/>
    </location>
</feature>
<name>A0ABR9W146_9MICO</name>
<comment type="similarity">
    <text evidence="2">Belongs to the 2H phosphoesterase superfamily. ThpR family.</text>
</comment>
<feature type="domain" description="Phosphoesterase HXTX" evidence="3">
    <location>
        <begin position="8"/>
        <end position="85"/>
    </location>
</feature>
<sequence length="198" mass="21660">MRVFCSIRPSADAAEHLESALESVRARTGRSLRWGDPDQWHLTLAFTPQLPDGAVEDTIEQVARVAASHRPMRLSLAGAGLFSGRALWVGVGGEVEPLAALMQEDLLGEQDRERRRAHLTVARVSARAPRPRRHRYRGIPAEPDPTELMLAEVVRALSVYRGPEWLAEELEVVSSRLGAGRSGGPLHEVLATVPLGNS</sequence>
<keyword evidence="5" id="KW-1185">Reference proteome</keyword>
<dbReference type="EC" id="3.1.4.58" evidence="2"/>
<dbReference type="InterPro" id="IPR014051">
    <property type="entry name" value="Phosphoesterase_HXTX"/>
</dbReference>
<proteinExistence type="inferred from homology"/>
<comment type="catalytic activity">
    <reaction evidence="2">
        <text>a 3'-end 2',3'-cyclophospho-ribonucleotide-RNA + H2O = a 3'-end 2'-phospho-ribonucleotide-RNA + H(+)</text>
        <dbReference type="Rhea" id="RHEA:11828"/>
        <dbReference type="Rhea" id="RHEA-COMP:10464"/>
        <dbReference type="Rhea" id="RHEA-COMP:17353"/>
        <dbReference type="ChEBI" id="CHEBI:15377"/>
        <dbReference type="ChEBI" id="CHEBI:15378"/>
        <dbReference type="ChEBI" id="CHEBI:83064"/>
        <dbReference type="ChEBI" id="CHEBI:173113"/>
        <dbReference type="EC" id="3.1.4.58"/>
    </reaction>
</comment>
<comment type="caution">
    <text evidence="4">The sequence shown here is derived from an EMBL/GenBank/DDBJ whole genome shotgun (WGS) entry which is preliminary data.</text>
</comment>
<feature type="short sequence motif" description="HXTX 2" evidence="2">
    <location>
        <begin position="118"/>
        <end position="121"/>
    </location>
</feature>
<reference evidence="4 5" key="1">
    <citation type="submission" date="2020-10" db="EMBL/GenBank/DDBJ databases">
        <title>Draft genome and description of Brachybacterium epidermidis sp nov.</title>
        <authorList>
            <person name="Boxberger M."/>
            <person name="La Scola B."/>
        </authorList>
    </citation>
    <scope>NUCLEOTIDE SEQUENCE [LARGE SCALE GENOMIC DNA]</scope>
    <source>
        <strain evidence="4 5">Marseille-Q2903</strain>
    </source>
</reference>